<feature type="domain" description="UvrD-like helicase ATP-binding" evidence="12">
    <location>
        <begin position="1"/>
        <end position="117"/>
    </location>
</feature>
<comment type="catalytic activity">
    <reaction evidence="8">
        <text>Couples ATP hydrolysis with the unwinding of duplex DNA by translocating in the 3'-5' direction.</text>
        <dbReference type="EC" id="5.6.2.4"/>
    </reaction>
</comment>
<evidence type="ECO:0000256" key="1">
    <source>
        <dbReference type="ARBA" id="ARBA00009922"/>
    </source>
</evidence>
<organism evidence="14 15">
    <name type="scientific">candidate division WWE3 bacterium CG08_land_8_20_14_0_20_41_10</name>
    <dbReference type="NCBI Taxonomy" id="1975085"/>
    <lineage>
        <taxon>Bacteria</taxon>
        <taxon>Katanobacteria</taxon>
    </lineage>
</organism>
<evidence type="ECO:0000256" key="10">
    <source>
        <dbReference type="ARBA" id="ARBA00048988"/>
    </source>
</evidence>
<evidence type="ECO:0000313" key="14">
    <source>
        <dbReference type="EMBL" id="PIS22669.1"/>
    </source>
</evidence>
<dbReference type="EMBL" id="PEYU01000013">
    <property type="protein sequence ID" value="PIS22669.1"/>
    <property type="molecule type" value="Genomic_DNA"/>
</dbReference>
<dbReference type="InterPro" id="IPR013986">
    <property type="entry name" value="DExx_box_DNA_helicase_dom_sf"/>
</dbReference>
<dbReference type="CDD" id="cd17932">
    <property type="entry name" value="DEXQc_UvrD"/>
    <property type="match status" value="1"/>
</dbReference>
<dbReference type="SUPFAM" id="SSF52540">
    <property type="entry name" value="P-loop containing nucleoside triphosphate hydrolases"/>
    <property type="match status" value="1"/>
</dbReference>
<dbReference type="AlphaFoldDB" id="A0A2H0XEU0"/>
<dbReference type="GO" id="GO:0000725">
    <property type="term" value="P:recombinational repair"/>
    <property type="evidence" value="ECO:0007669"/>
    <property type="project" value="TreeGrafter"/>
</dbReference>
<keyword evidence="5 11" id="KW-0067">ATP-binding</keyword>
<dbReference type="GO" id="GO:0016887">
    <property type="term" value="F:ATP hydrolysis activity"/>
    <property type="evidence" value="ECO:0007669"/>
    <property type="project" value="RHEA"/>
</dbReference>
<evidence type="ECO:0000256" key="9">
    <source>
        <dbReference type="ARBA" id="ARBA00034808"/>
    </source>
</evidence>
<evidence type="ECO:0000259" key="13">
    <source>
        <dbReference type="PROSITE" id="PS51217"/>
    </source>
</evidence>
<dbReference type="PROSITE" id="PS51217">
    <property type="entry name" value="UVRD_HELICASE_CTER"/>
    <property type="match status" value="1"/>
</dbReference>
<evidence type="ECO:0000259" key="12">
    <source>
        <dbReference type="PROSITE" id="PS51198"/>
    </source>
</evidence>
<gene>
    <name evidence="14" type="ORF">COT50_00745</name>
</gene>
<dbReference type="Pfam" id="PF00580">
    <property type="entry name" value="UvrD-helicase"/>
    <property type="match status" value="1"/>
</dbReference>
<dbReference type="PANTHER" id="PTHR11070">
    <property type="entry name" value="UVRD / RECB / PCRA DNA HELICASE FAMILY MEMBER"/>
    <property type="match status" value="1"/>
</dbReference>
<sequence>MAQIYPRYQQTLSNNNALDFDDLLFEVVNLFKASPETLEKYRTQFGFLMVDEYQDTNKAQYQITKLLSQESHNLYVVGDMSQAIYSFRGADYRNILNFQKDYPDAQIYHLEQNYRSTQNILNTAKHIIKNNTSHIALNLWTDKGSGDMPFYYTAESEKDEAKFICEEITKANRSYKDFAILYRTNAQSRSMEESLMRNNIPYRIYGGLKFYARKEIKDVVAYLRVTHNPKDSVSWERIINVPPKGIGDKSREILKNNKWVLEEIVTKTKLPFDDWIEKSPERSTLESMDEIIEVTQYLEYLNDGSDEALSRIENIKELRSVASEFINLEEFLENVALIESSDKPGRKSETDKNFVSLMTIHSAKGLEFPVVFIVGMEEGLFPHAQSLGEVAELEEERRLCYVAVTRAMEKLYFSNAGLRMYFGSIQSNPPSRFLAEIPKEMLKIIKSKKPSLPMTHKKSFNKNLDEYLNTLDIDRRNFSW</sequence>
<name>A0A2H0XEU0_UNCKA</name>
<dbReference type="InterPro" id="IPR014017">
    <property type="entry name" value="DNA_helicase_UvrD-like_C"/>
</dbReference>
<comment type="catalytic activity">
    <reaction evidence="10">
        <text>ATP + H2O = ADP + phosphate + H(+)</text>
        <dbReference type="Rhea" id="RHEA:13065"/>
        <dbReference type="ChEBI" id="CHEBI:15377"/>
        <dbReference type="ChEBI" id="CHEBI:15378"/>
        <dbReference type="ChEBI" id="CHEBI:30616"/>
        <dbReference type="ChEBI" id="CHEBI:43474"/>
        <dbReference type="ChEBI" id="CHEBI:456216"/>
        <dbReference type="EC" id="5.6.2.4"/>
    </reaction>
</comment>
<dbReference type="Gene3D" id="3.40.50.300">
    <property type="entry name" value="P-loop containing nucleotide triphosphate hydrolases"/>
    <property type="match status" value="2"/>
</dbReference>
<dbReference type="GO" id="GO:0005829">
    <property type="term" value="C:cytosol"/>
    <property type="evidence" value="ECO:0007669"/>
    <property type="project" value="TreeGrafter"/>
</dbReference>
<dbReference type="Proteomes" id="UP000231252">
    <property type="component" value="Unassembled WGS sequence"/>
</dbReference>
<keyword evidence="7" id="KW-0413">Isomerase</keyword>
<evidence type="ECO:0000313" key="15">
    <source>
        <dbReference type="Proteomes" id="UP000231252"/>
    </source>
</evidence>
<evidence type="ECO:0000256" key="2">
    <source>
        <dbReference type="ARBA" id="ARBA00022741"/>
    </source>
</evidence>
<dbReference type="Gene3D" id="1.10.10.160">
    <property type="match status" value="1"/>
</dbReference>
<keyword evidence="3 11" id="KW-0378">Hydrolase</keyword>
<evidence type="ECO:0000256" key="3">
    <source>
        <dbReference type="ARBA" id="ARBA00022801"/>
    </source>
</evidence>
<dbReference type="InterPro" id="IPR027417">
    <property type="entry name" value="P-loop_NTPase"/>
</dbReference>
<dbReference type="InterPro" id="IPR000212">
    <property type="entry name" value="DNA_helicase_UvrD/REP"/>
</dbReference>
<evidence type="ECO:0000256" key="5">
    <source>
        <dbReference type="ARBA" id="ARBA00022840"/>
    </source>
</evidence>
<feature type="domain" description="UvrD-like helicase C-terminal" evidence="13">
    <location>
        <begin position="118"/>
        <end position="365"/>
    </location>
</feature>
<dbReference type="CDD" id="cd18807">
    <property type="entry name" value="SF1_C_UvrD"/>
    <property type="match status" value="1"/>
</dbReference>
<dbReference type="GO" id="GO:0005524">
    <property type="term" value="F:ATP binding"/>
    <property type="evidence" value="ECO:0007669"/>
    <property type="project" value="UniProtKB-UniRule"/>
</dbReference>
<evidence type="ECO:0000256" key="11">
    <source>
        <dbReference type="PROSITE-ProRule" id="PRU00560"/>
    </source>
</evidence>
<dbReference type="PROSITE" id="PS51198">
    <property type="entry name" value="UVRD_HELICASE_ATP_BIND"/>
    <property type="match status" value="1"/>
</dbReference>
<keyword evidence="6" id="KW-0238">DNA-binding</keyword>
<dbReference type="GO" id="GO:0043138">
    <property type="term" value="F:3'-5' DNA helicase activity"/>
    <property type="evidence" value="ECO:0007669"/>
    <property type="project" value="UniProtKB-EC"/>
</dbReference>
<reference evidence="15" key="1">
    <citation type="submission" date="2017-09" db="EMBL/GenBank/DDBJ databases">
        <title>Depth-based differentiation of microbial function through sediment-hosted aquifers and enrichment of novel symbionts in the deep terrestrial subsurface.</title>
        <authorList>
            <person name="Probst A.J."/>
            <person name="Ladd B."/>
            <person name="Jarett J.K."/>
            <person name="Geller-Mcgrath D.E."/>
            <person name="Sieber C.M.K."/>
            <person name="Emerson J.B."/>
            <person name="Anantharaman K."/>
            <person name="Thomas B.C."/>
            <person name="Malmstrom R."/>
            <person name="Stieglmeier M."/>
            <person name="Klingl A."/>
            <person name="Woyke T."/>
            <person name="Ryan C.M."/>
            <person name="Banfield J.F."/>
        </authorList>
    </citation>
    <scope>NUCLEOTIDE SEQUENCE [LARGE SCALE GENOMIC DNA]</scope>
</reference>
<dbReference type="Gene3D" id="1.10.486.10">
    <property type="entry name" value="PCRA, domain 4"/>
    <property type="match status" value="1"/>
</dbReference>
<keyword evidence="4 11" id="KW-0347">Helicase</keyword>
<evidence type="ECO:0000256" key="7">
    <source>
        <dbReference type="ARBA" id="ARBA00023235"/>
    </source>
</evidence>
<dbReference type="GO" id="GO:0033202">
    <property type="term" value="C:DNA helicase complex"/>
    <property type="evidence" value="ECO:0007669"/>
    <property type="project" value="TreeGrafter"/>
</dbReference>
<dbReference type="PANTHER" id="PTHR11070:SF2">
    <property type="entry name" value="ATP-DEPENDENT DNA HELICASE SRS2"/>
    <property type="match status" value="1"/>
</dbReference>
<comment type="caution">
    <text evidence="14">The sequence shown here is derived from an EMBL/GenBank/DDBJ whole genome shotgun (WGS) entry which is preliminary data.</text>
</comment>
<comment type="caution">
    <text evidence="11">Lacks conserved residue(s) required for the propagation of feature annotation.</text>
</comment>
<comment type="similarity">
    <text evidence="1">Belongs to the helicase family. UvrD subfamily.</text>
</comment>
<dbReference type="GO" id="GO:0003677">
    <property type="term" value="F:DNA binding"/>
    <property type="evidence" value="ECO:0007669"/>
    <property type="project" value="UniProtKB-KW"/>
</dbReference>
<dbReference type="Pfam" id="PF13361">
    <property type="entry name" value="UvrD_C"/>
    <property type="match status" value="1"/>
</dbReference>
<dbReference type="EC" id="5.6.2.4" evidence="9"/>
<accession>A0A2H0XEU0</accession>
<keyword evidence="2 11" id="KW-0547">Nucleotide-binding</keyword>
<protein>
    <recommendedName>
        <fullName evidence="9">DNA 3'-5' helicase</fullName>
        <ecNumber evidence="9">5.6.2.4</ecNumber>
    </recommendedName>
</protein>
<evidence type="ECO:0000256" key="6">
    <source>
        <dbReference type="ARBA" id="ARBA00023125"/>
    </source>
</evidence>
<evidence type="ECO:0000256" key="4">
    <source>
        <dbReference type="ARBA" id="ARBA00022806"/>
    </source>
</evidence>
<dbReference type="InterPro" id="IPR014016">
    <property type="entry name" value="UvrD-like_ATP-bd"/>
</dbReference>
<evidence type="ECO:0000256" key="8">
    <source>
        <dbReference type="ARBA" id="ARBA00034617"/>
    </source>
</evidence>
<proteinExistence type="inferred from homology"/>